<name>A0ABD2P0X8_9CUCU</name>
<dbReference type="InterPro" id="IPR032675">
    <property type="entry name" value="LRR_dom_sf"/>
</dbReference>
<dbReference type="PROSITE" id="PS51281">
    <property type="entry name" value="TAP_C"/>
    <property type="match status" value="1"/>
</dbReference>
<dbReference type="Pfam" id="PF03943">
    <property type="entry name" value="TAP_C"/>
    <property type="match status" value="1"/>
</dbReference>
<dbReference type="Gene3D" id="3.10.450.50">
    <property type="match status" value="1"/>
</dbReference>
<dbReference type="InterPro" id="IPR001611">
    <property type="entry name" value="Leu-rich_rpt"/>
</dbReference>
<dbReference type="InterPro" id="IPR032710">
    <property type="entry name" value="NTF2-like_dom_sf"/>
</dbReference>
<feature type="domain" description="TAP-C" evidence="9">
    <location>
        <begin position="474"/>
        <end position="529"/>
    </location>
</feature>
<keyword evidence="7" id="KW-0539">Nucleus</keyword>
<dbReference type="SUPFAM" id="SSF46934">
    <property type="entry name" value="UBA-like"/>
    <property type="match status" value="1"/>
</dbReference>
<dbReference type="InterPro" id="IPR002075">
    <property type="entry name" value="NTF2_dom"/>
</dbReference>
<keyword evidence="6" id="KW-0509">mRNA transport</keyword>
<dbReference type="EMBL" id="JABFTP020000165">
    <property type="protein sequence ID" value="KAL3284584.1"/>
    <property type="molecule type" value="Genomic_DNA"/>
</dbReference>
<dbReference type="Pfam" id="PF24048">
    <property type="entry name" value="LRR_NXF1-5"/>
    <property type="match status" value="1"/>
</dbReference>
<sequence>MINIQELVRKHKESVILDTESIRTGVLFRNASILKNSNSWHAFILHNVEPQERNEVLKIVLDHLYPLELIPVKFERRGNDCMFMARNCTEAIEKLCKDNLFIPNPSDPMSPIRCEIVLQYSTMYQIRVDIQKNISSVLHSLFDSSTKILNLDNFSANPELSEYCPLSQPKIMYFVLHIALGMHPIGIKLTNNEIQSLFPMEALWSCTSLTNIDLRNNKIDNIQLLDTLKMTNLVELWLDGNPLCDKLDEYSYITQVKQILPKIERLDGITIAKNGVPAFKTNYLCDSAGFNIVDQFIDYFFPLYDSERKLLENLYNPNAMCSMTNLYKNGQTSSHAARLRSYQINSRNLLAMADLSRSQQYLIKGNQCIIRKLKALPRTEHDPFSFTVDLMHYSDNCAVISITGVFREIPETLLEAERHLGFCRTFVLTGSKGEFTIANDMLHVYNALTCQSVKAFSISKPIKNKSIPIPTTFRDKEKAVHAIQMVTGATKEWSRRFLEDSNFDVTRCIKTFMEHFKIDKIPAEAFKHQV</sequence>
<comment type="similarity">
    <text evidence="2">Belongs to the NXF family.</text>
</comment>
<dbReference type="PROSITE" id="PS51450">
    <property type="entry name" value="LRR"/>
    <property type="match status" value="1"/>
</dbReference>
<dbReference type="Pfam" id="PF22602">
    <property type="entry name" value="NXF_NTF2"/>
    <property type="match status" value="1"/>
</dbReference>
<dbReference type="Gene3D" id="3.80.10.10">
    <property type="entry name" value="Ribonuclease Inhibitor"/>
    <property type="match status" value="1"/>
</dbReference>
<keyword evidence="5" id="KW-0677">Repeat</keyword>
<protein>
    <recommendedName>
        <fullName evidence="12">Nuclear RNA export factor 2</fullName>
    </recommendedName>
</protein>
<dbReference type="Gene3D" id="1.10.8.10">
    <property type="entry name" value="DNA helicase RuvA subunit, C-terminal domain"/>
    <property type="match status" value="1"/>
</dbReference>
<dbReference type="SMART" id="SM00804">
    <property type="entry name" value="TAP_C"/>
    <property type="match status" value="1"/>
</dbReference>
<evidence type="ECO:0000256" key="2">
    <source>
        <dbReference type="ARBA" id="ARBA00009285"/>
    </source>
</evidence>
<dbReference type="InterPro" id="IPR057125">
    <property type="entry name" value="NXF1/2/3/5-like_LRR"/>
</dbReference>
<evidence type="ECO:0000256" key="5">
    <source>
        <dbReference type="ARBA" id="ARBA00022737"/>
    </source>
</evidence>
<keyword evidence="3" id="KW-0813">Transport</keyword>
<evidence type="ECO:0000259" key="8">
    <source>
        <dbReference type="PROSITE" id="PS50177"/>
    </source>
</evidence>
<accession>A0ABD2P0X8</accession>
<dbReference type="PROSITE" id="PS50177">
    <property type="entry name" value="NTF2_DOMAIN"/>
    <property type="match status" value="1"/>
</dbReference>
<proteinExistence type="inferred from homology"/>
<evidence type="ECO:0000256" key="4">
    <source>
        <dbReference type="ARBA" id="ARBA00022614"/>
    </source>
</evidence>
<feature type="domain" description="NTF2" evidence="8">
    <location>
        <begin position="292"/>
        <end position="444"/>
    </location>
</feature>
<gene>
    <name evidence="10" type="ORF">HHI36_018741</name>
</gene>
<evidence type="ECO:0000256" key="1">
    <source>
        <dbReference type="ARBA" id="ARBA00004123"/>
    </source>
</evidence>
<evidence type="ECO:0000256" key="6">
    <source>
        <dbReference type="ARBA" id="ARBA00022816"/>
    </source>
</evidence>
<dbReference type="GO" id="GO:0051028">
    <property type="term" value="P:mRNA transport"/>
    <property type="evidence" value="ECO:0007669"/>
    <property type="project" value="UniProtKB-KW"/>
</dbReference>
<dbReference type="SUPFAM" id="SSF52058">
    <property type="entry name" value="L domain-like"/>
    <property type="match status" value="1"/>
</dbReference>
<dbReference type="GO" id="GO:0005634">
    <property type="term" value="C:nucleus"/>
    <property type="evidence" value="ECO:0007669"/>
    <property type="project" value="UniProtKB-SubCell"/>
</dbReference>
<dbReference type="InterPro" id="IPR009060">
    <property type="entry name" value="UBA-like_sf"/>
</dbReference>
<keyword evidence="4" id="KW-0433">Leucine-rich repeat</keyword>
<dbReference type="InterPro" id="IPR018222">
    <property type="entry name" value="Nuclear_transport_factor_2_euk"/>
</dbReference>
<evidence type="ECO:0000256" key="7">
    <source>
        <dbReference type="ARBA" id="ARBA00023242"/>
    </source>
</evidence>
<dbReference type="InterPro" id="IPR005637">
    <property type="entry name" value="TAP_C_dom"/>
</dbReference>
<evidence type="ECO:0000313" key="11">
    <source>
        <dbReference type="Proteomes" id="UP001516400"/>
    </source>
</evidence>
<comment type="subcellular location">
    <subcellularLocation>
        <location evidence="1">Nucleus</location>
    </subcellularLocation>
</comment>
<evidence type="ECO:0000256" key="3">
    <source>
        <dbReference type="ARBA" id="ARBA00022448"/>
    </source>
</evidence>
<evidence type="ECO:0008006" key="12">
    <source>
        <dbReference type="Google" id="ProtNLM"/>
    </source>
</evidence>
<organism evidence="10 11">
    <name type="scientific">Cryptolaemus montrouzieri</name>
    <dbReference type="NCBI Taxonomy" id="559131"/>
    <lineage>
        <taxon>Eukaryota</taxon>
        <taxon>Metazoa</taxon>
        <taxon>Ecdysozoa</taxon>
        <taxon>Arthropoda</taxon>
        <taxon>Hexapoda</taxon>
        <taxon>Insecta</taxon>
        <taxon>Pterygota</taxon>
        <taxon>Neoptera</taxon>
        <taxon>Endopterygota</taxon>
        <taxon>Coleoptera</taxon>
        <taxon>Polyphaga</taxon>
        <taxon>Cucujiformia</taxon>
        <taxon>Coccinelloidea</taxon>
        <taxon>Coccinellidae</taxon>
        <taxon>Scymninae</taxon>
        <taxon>Scymnini</taxon>
        <taxon>Cryptolaemus</taxon>
    </lineage>
</organism>
<keyword evidence="11" id="KW-1185">Reference proteome</keyword>
<dbReference type="InterPro" id="IPR030217">
    <property type="entry name" value="NXF_fam"/>
</dbReference>
<dbReference type="PANTHER" id="PTHR10662:SF22">
    <property type="entry name" value="NUCLEAR RNA EXPORT FACTOR 1"/>
    <property type="match status" value="1"/>
</dbReference>
<evidence type="ECO:0000313" key="10">
    <source>
        <dbReference type="EMBL" id="KAL3284584.1"/>
    </source>
</evidence>
<evidence type="ECO:0000259" key="9">
    <source>
        <dbReference type="PROSITE" id="PS51281"/>
    </source>
</evidence>
<dbReference type="AlphaFoldDB" id="A0ABD2P0X8"/>
<dbReference type="PANTHER" id="PTHR10662">
    <property type="entry name" value="NUCLEAR RNA EXPORT FACTOR"/>
    <property type="match status" value="1"/>
</dbReference>
<dbReference type="Proteomes" id="UP001516400">
    <property type="component" value="Unassembled WGS sequence"/>
</dbReference>
<comment type="caution">
    <text evidence="10">The sequence shown here is derived from an EMBL/GenBank/DDBJ whole genome shotgun (WGS) entry which is preliminary data.</text>
</comment>
<reference evidence="10 11" key="1">
    <citation type="journal article" date="2021" name="BMC Biol.">
        <title>Horizontally acquired antibacterial genes associated with adaptive radiation of ladybird beetles.</title>
        <authorList>
            <person name="Li H.S."/>
            <person name="Tang X.F."/>
            <person name="Huang Y.H."/>
            <person name="Xu Z.Y."/>
            <person name="Chen M.L."/>
            <person name="Du X.Y."/>
            <person name="Qiu B.Y."/>
            <person name="Chen P.T."/>
            <person name="Zhang W."/>
            <person name="Slipinski A."/>
            <person name="Escalona H.E."/>
            <person name="Waterhouse R.M."/>
            <person name="Zwick A."/>
            <person name="Pang H."/>
        </authorList>
    </citation>
    <scope>NUCLEOTIDE SEQUENCE [LARGE SCALE GENOMIC DNA]</scope>
    <source>
        <strain evidence="10">SYSU2018</strain>
    </source>
</reference>
<dbReference type="SUPFAM" id="SSF54427">
    <property type="entry name" value="NTF2-like"/>
    <property type="match status" value="1"/>
</dbReference>